<keyword evidence="3" id="KW-0804">Transcription</keyword>
<reference evidence="5 6" key="1">
    <citation type="submission" date="2023-04" db="EMBL/GenBank/DDBJ databases">
        <title>A novel bacteria isolated from coastal sediment.</title>
        <authorList>
            <person name="Liu X.-J."/>
            <person name="Du Z.-J."/>
        </authorList>
    </citation>
    <scope>NUCLEOTIDE SEQUENCE [LARGE SCALE GENOMIC DNA]</scope>
    <source>
        <strain evidence="5 6">SDUM461004</strain>
    </source>
</reference>
<dbReference type="EMBL" id="JARXIC010000006">
    <property type="protein sequence ID" value="MDQ8193751.1"/>
    <property type="molecule type" value="Genomic_DNA"/>
</dbReference>
<evidence type="ECO:0000256" key="3">
    <source>
        <dbReference type="ARBA" id="ARBA00023163"/>
    </source>
</evidence>
<evidence type="ECO:0000313" key="5">
    <source>
        <dbReference type="EMBL" id="MDQ8193751.1"/>
    </source>
</evidence>
<evidence type="ECO:0000256" key="1">
    <source>
        <dbReference type="ARBA" id="ARBA00023015"/>
    </source>
</evidence>
<keyword evidence="1" id="KW-0805">Transcription regulation</keyword>
<comment type="caution">
    <text evidence="5">The sequence shown here is derived from an EMBL/GenBank/DDBJ whole genome shotgun (WGS) entry which is preliminary data.</text>
</comment>
<accession>A0ABU1AFZ5</accession>
<dbReference type="Gene3D" id="1.10.10.60">
    <property type="entry name" value="Homeodomain-like"/>
    <property type="match status" value="2"/>
</dbReference>
<dbReference type="RefSeq" id="WP_308984237.1">
    <property type="nucleotide sequence ID" value="NZ_JARXIC010000006.1"/>
</dbReference>
<keyword evidence="2" id="KW-0238">DNA-binding</keyword>
<dbReference type="PROSITE" id="PS00041">
    <property type="entry name" value="HTH_ARAC_FAMILY_1"/>
    <property type="match status" value="1"/>
</dbReference>
<dbReference type="SUPFAM" id="SSF46689">
    <property type="entry name" value="Homeodomain-like"/>
    <property type="match status" value="2"/>
</dbReference>
<dbReference type="InterPro" id="IPR009057">
    <property type="entry name" value="Homeodomain-like_sf"/>
</dbReference>
<dbReference type="PANTHER" id="PTHR43280:SF28">
    <property type="entry name" value="HTH-TYPE TRANSCRIPTIONAL ACTIVATOR RHAS"/>
    <property type="match status" value="1"/>
</dbReference>
<organism evidence="5 6">
    <name type="scientific">Thalassobacterium sedimentorum</name>
    <dbReference type="NCBI Taxonomy" id="3041258"/>
    <lineage>
        <taxon>Bacteria</taxon>
        <taxon>Pseudomonadati</taxon>
        <taxon>Verrucomicrobiota</taxon>
        <taxon>Opitutia</taxon>
        <taxon>Puniceicoccales</taxon>
        <taxon>Coraliomargaritaceae</taxon>
        <taxon>Thalassobacterium</taxon>
    </lineage>
</organism>
<dbReference type="Pfam" id="PF12833">
    <property type="entry name" value="HTH_18"/>
    <property type="match status" value="1"/>
</dbReference>
<dbReference type="InterPro" id="IPR018062">
    <property type="entry name" value="HTH_AraC-typ_CS"/>
</dbReference>
<dbReference type="SMART" id="SM00342">
    <property type="entry name" value="HTH_ARAC"/>
    <property type="match status" value="1"/>
</dbReference>
<feature type="domain" description="HTH araC/xylS-type" evidence="4">
    <location>
        <begin position="159"/>
        <end position="257"/>
    </location>
</feature>
<evidence type="ECO:0000313" key="6">
    <source>
        <dbReference type="Proteomes" id="UP001243717"/>
    </source>
</evidence>
<dbReference type="PROSITE" id="PS01124">
    <property type="entry name" value="HTH_ARAC_FAMILY_2"/>
    <property type="match status" value="1"/>
</dbReference>
<protein>
    <submittedName>
        <fullName evidence="5">AraC family transcriptional regulator</fullName>
    </submittedName>
</protein>
<evidence type="ECO:0000256" key="2">
    <source>
        <dbReference type="ARBA" id="ARBA00023125"/>
    </source>
</evidence>
<gene>
    <name evidence="5" type="ORF">QEH59_04915</name>
</gene>
<proteinExistence type="predicted"/>
<name>A0ABU1AFZ5_9BACT</name>
<sequence length="263" mass="29981">MIIASKLISSLRSVGYYTSPVGGAAEPARIGEDDLFFEIITAGEVYGFEKPAQLHGIGSIFVHKPGDCTVTRSPGQTRYSCLTIRFAYTDLQALVEWPRRFLWNDMNAVLKFSDEMLSAYHHQILDRGIIGDFILNQLRFRLEASRLEQAQDEIPPRLKAVMSYFEHNLSEAISVEDVAEHVGLSASHLHSLFRLHLDQTPHQYLIRARMRAAAHLLVSSDRPIKAIALDVGYVNSESFCRAFKKYYDRTAAAHRKRYRNYDM</sequence>
<keyword evidence="6" id="KW-1185">Reference proteome</keyword>
<dbReference type="InterPro" id="IPR018060">
    <property type="entry name" value="HTH_AraC"/>
</dbReference>
<dbReference type="Proteomes" id="UP001243717">
    <property type="component" value="Unassembled WGS sequence"/>
</dbReference>
<evidence type="ECO:0000259" key="4">
    <source>
        <dbReference type="PROSITE" id="PS01124"/>
    </source>
</evidence>
<dbReference type="PANTHER" id="PTHR43280">
    <property type="entry name" value="ARAC-FAMILY TRANSCRIPTIONAL REGULATOR"/>
    <property type="match status" value="1"/>
</dbReference>